<gene>
    <name evidence="3" type="ORF">CO657_22915</name>
</gene>
<dbReference type="AlphaFoldDB" id="A0AAE5U0D3"/>
<organism evidence="3 4">
    <name type="scientific">Rhizobium acidisoli</name>
    <dbReference type="NCBI Taxonomy" id="1538158"/>
    <lineage>
        <taxon>Bacteria</taxon>
        <taxon>Pseudomonadati</taxon>
        <taxon>Pseudomonadota</taxon>
        <taxon>Alphaproteobacteria</taxon>
        <taxon>Hyphomicrobiales</taxon>
        <taxon>Rhizobiaceae</taxon>
        <taxon>Rhizobium/Agrobacterium group</taxon>
        <taxon>Rhizobium</taxon>
    </lineage>
</organism>
<proteinExistence type="predicted"/>
<feature type="coiled-coil region" evidence="1">
    <location>
        <begin position="543"/>
        <end position="577"/>
    </location>
</feature>
<dbReference type="GO" id="GO:0006302">
    <property type="term" value="P:double-strand break repair"/>
    <property type="evidence" value="ECO:0007669"/>
    <property type="project" value="InterPro"/>
</dbReference>
<keyword evidence="3" id="KW-0614">Plasmid</keyword>
<dbReference type="SUPFAM" id="SSF52540">
    <property type="entry name" value="P-loop containing nucleoside triphosphate hydrolases"/>
    <property type="match status" value="1"/>
</dbReference>
<geneLocation type="plasmid" evidence="4">
    <name>prapfh23a</name>
</geneLocation>
<dbReference type="InterPro" id="IPR027417">
    <property type="entry name" value="P-loop_NTPase"/>
</dbReference>
<dbReference type="Proteomes" id="UP000220927">
    <property type="component" value="Plasmid pRapFH23a"/>
</dbReference>
<evidence type="ECO:0000313" key="4">
    <source>
        <dbReference type="Proteomes" id="UP000220927"/>
    </source>
</evidence>
<evidence type="ECO:0000259" key="2">
    <source>
        <dbReference type="Pfam" id="PF13476"/>
    </source>
</evidence>
<feature type="domain" description="Rad50/SbcC-type AAA" evidence="2">
    <location>
        <begin position="9"/>
        <end position="76"/>
    </location>
</feature>
<dbReference type="Gene3D" id="3.40.50.300">
    <property type="entry name" value="P-loop containing nucleotide triphosphate hydrolases"/>
    <property type="match status" value="2"/>
</dbReference>
<dbReference type="GO" id="GO:0000731">
    <property type="term" value="P:DNA synthesis involved in DNA repair"/>
    <property type="evidence" value="ECO:0007669"/>
    <property type="project" value="TreeGrafter"/>
</dbReference>
<dbReference type="KEGG" id="rad:CO657_22915"/>
<dbReference type="GO" id="GO:0016887">
    <property type="term" value="F:ATP hydrolysis activity"/>
    <property type="evidence" value="ECO:0007669"/>
    <property type="project" value="InterPro"/>
</dbReference>
<dbReference type="RefSeq" id="WP_054186200.1">
    <property type="nucleotide sequence ID" value="NZ_CP034999.1"/>
</dbReference>
<dbReference type="PANTHER" id="PTHR32182:SF0">
    <property type="entry name" value="DNA REPLICATION AND REPAIR PROTEIN RECF"/>
    <property type="match status" value="1"/>
</dbReference>
<feature type="coiled-coil region" evidence="1">
    <location>
        <begin position="318"/>
        <end position="376"/>
    </location>
</feature>
<name>A0AAE5U0D3_9HYPH</name>
<keyword evidence="1" id="KW-0175">Coiled coil</keyword>
<dbReference type="PANTHER" id="PTHR32182">
    <property type="entry name" value="DNA REPLICATION AND REPAIR PROTEIN RECF"/>
    <property type="match status" value="1"/>
</dbReference>
<sequence>MSELYLRSVEFSNFRVYGDSYAFELPSGPGVTLITGANGLGKTSFFDGVEWALTDQVSRFQDIAVDGRRRESDPLTRIGAPVNSHRVSLQFSDGMPIDRGAGFPTDETAIARLLKRPEWSEITNLHGYLSITHFLGQSAAQRFSLRKPEKQWEALKGPAGVDRINTLRERMSGQGVRRAFTRAIELRTKKLEDASNAMVAWSNLLAESKRAHQLSSSDEAVQPSALRSTIEGFAGQVVNLFPGVRWLPADPNVLPEALLEDFGALLRTIEQLNVKDIEAAEMLAEIASEFDNAGKETLATRKMANDIEERRLAAAALLIEAEATLLEARAKLASCQRQTAQEQNRVAMLSRVRAAARQLDELLARQMETAAQLQKSVAETARVETRIEALQGELSNSMAQRSERRAMADQVTFARRREQISLTLAATRAEIDRLMPVLAGKLAPDIREQRSRLADEATAAADEVARYSAALRQHDDRVRTIAEAVSAIAHRLVHDDVTCPVCKTEFAPGFLAEFVRTQSESDERPASELATSLATARVTGENLRREIGEIDRAILEIEQLQSTIGNLRAREQEHRQQLVEAGGSADGEYDQSATRLLENQLASMDEQLSKAQTPEQIAARIGELEALLKAESIKHLTLQRVSDATQEEIDVARITLRQHPELWDEKLGLLVDINTEQAGTEDRLRGLNEQVASASLDLDNAQHARDSLRETEARETEARDRSNARLDGLAGVRAVLARRWIEAGQTGEPDGGRVAQQRSRHVERSAQVERVRAVQQQLVIGYRKWMNDEQLRKLENQIAEMMRQAAASTEFEVGQELERRAKAARRDLELAQSARERIDIVGEQMQQRADLYADEVLVPLNATIQRFARTLMTWSDASIIYRAEHHVTRSELRPGIVRSGIDGSTTQLEMNPNLYFSEGQLSALSVAALMAASTTFGWSRWRALLLDDPLQHNDVIHASAFMDLLRQMVRELGYQVILSTHDSAEAEFLGRKCRSAGIPYHVHELAPHGDNGLISKVA</sequence>
<reference evidence="3 4" key="1">
    <citation type="submission" date="2019-01" db="EMBL/GenBank/DDBJ databases">
        <title>Genomic insights into the origins and evolution of symbiotic genes in the Phaseolus vulgaris microsymbionts.</title>
        <authorList>
            <person name="Tong W."/>
        </authorList>
    </citation>
    <scope>NUCLEOTIDE SEQUENCE [LARGE SCALE GENOMIC DNA]</scope>
    <source>
        <strain evidence="3 4">FH23</strain>
        <plasmid evidence="4">prapfh23a</plasmid>
    </source>
</reference>
<dbReference type="EMBL" id="CP034999">
    <property type="protein sequence ID" value="QAS80887.1"/>
    <property type="molecule type" value="Genomic_DNA"/>
</dbReference>
<dbReference type="Pfam" id="PF13476">
    <property type="entry name" value="AAA_23"/>
    <property type="match status" value="1"/>
</dbReference>
<feature type="coiled-coil region" evidence="1">
    <location>
        <begin position="791"/>
        <end position="834"/>
    </location>
</feature>
<accession>A0AAE5U0D3</accession>
<evidence type="ECO:0000256" key="1">
    <source>
        <dbReference type="SAM" id="Coils"/>
    </source>
</evidence>
<protein>
    <submittedName>
        <fullName evidence="3">Chromosome segregation protein SMC</fullName>
    </submittedName>
</protein>
<evidence type="ECO:0000313" key="3">
    <source>
        <dbReference type="EMBL" id="QAS80887.1"/>
    </source>
</evidence>
<keyword evidence="4" id="KW-1185">Reference proteome</keyword>
<dbReference type="InterPro" id="IPR038729">
    <property type="entry name" value="Rad50/SbcC_AAA"/>
</dbReference>